<dbReference type="Gene3D" id="3.40.50.720">
    <property type="entry name" value="NAD(P)-binding Rossmann-like Domain"/>
    <property type="match status" value="1"/>
</dbReference>
<dbReference type="Proteomes" id="UP001595456">
    <property type="component" value="Unassembled WGS sequence"/>
</dbReference>
<organism evidence="2 3">
    <name type="scientific">Alteraurantiacibacter palmitatis</name>
    <dbReference type="NCBI Taxonomy" id="2054628"/>
    <lineage>
        <taxon>Bacteria</taxon>
        <taxon>Pseudomonadati</taxon>
        <taxon>Pseudomonadota</taxon>
        <taxon>Alphaproteobacteria</taxon>
        <taxon>Sphingomonadales</taxon>
        <taxon>Erythrobacteraceae</taxon>
        <taxon>Alteraurantiacibacter</taxon>
    </lineage>
</organism>
<accession>A0ABV7E443</accession>
<keyword evidence="1" id="KW-0520">NAD</keyword>
<evidence type="ECO:0000313" key="2">
    <source>
        <dbReference type="EMBL" id="MFC3096658.1"/>
    </source>
</evidence>
<evidence type="ECO:0000313" key="3">
    <source>
        <dbReference type="Proteomes" id="UP001595456"/>
    </source>
</evidence>
<name>A0ABV7E443_9SPHN</name>
<dbReference type="PANTHER" id="PTHR43574">
    <property type="entry name" value="EPIMERASE-RELATED"/>
    <property type="match status" value="1"/>
</dbReference>
<dbReference type="EMBL" id="JBHRST010000002">
    <property type="protein sequence ID" value="MFC3096658.1"/>
    <property type="molecule type" value="Genomic_DNA"/>
</dbReference>
<reference evidence="3" key="1">
    <citation type="journal article" date="2019" name="Int. J. Syst. Evol. Microbiol.">
        <title>The Global Catalogue of Microorganisms (GCM) 10K type strain sequencing project: providing services to taxonomists for standard genome sequencing and annotation.</title>
        <authorList>
            <consortium name="The Broad Institute Genomics Platform"/>
            <consortium name="The Broad Institute Genome Sequencing Center for Infectious Disease"/>
            <person name="Wu L."/>
            <person name="Ma J."/>
        </authorList>
    </citation>
    <scope>NUCLEOTIDE SEQUENCE [LARGE SCALE GENOMIC DNA]</scope>
    <source>
        <strain evidence="3">KCTC 52607</strain>
    </source>
</reference>
<keyword evidence="3" id="KW-1185">Reference proteome</keyword>
<sequence length="269" mass="28392">MGHLLIFGLGYTASVIADRLRALGWRVDATGRAGNIAFADRAGVLAALDGASHVLSSVPPANEKEGGGDPVLDSYGMALAGKWLGYLSSTGVYGDTKGAWVDESTPTGTGRRSARAVCDARWLDAGAHIFRLPGIYGPGRSAFDRIADGRAHRIDLPGQVFSRVHVEDIASGVIAAMGGGLPPQAWNLADDLPCSQNTVIEHACRLLGVAPPPLLALDQAGLSPMARGFYLENRRVANGKAKRLLGWRPLYPTFREGLAAIAQAERFAP</sequence>
<protein>
    <submittedName>
        <fullName evidence="2">SDR family NAD(P)-dependent oxidoreductase</fullName>
    </submittedName>
</protein>
<dbReference type="SUPFAM" id="SSF51735">
    <property type="entry name" value="NAD(P)-binding Rossmann-fold domains"/>
    <property type="match status" value="1"/>
</dbReference>
<dbReference type="RefSeq" id="WP_336925514.1">
    <property type="nucleotide sequence ID" value="NZ_JBANRO010000004.1"/>
</dbReference>
<dbReference type="InterPro" id="IPR036291">
    <property type="entry name" value="NAD(P)-bd_dom_sf"/>
</dbReference>
<evidence type="ECO:0000256" key="1">
    <source>
        <dbReference type="ARBA" id="ARBA00023027"/>
    </source>
</evidence>
<gene>
    <name evidence="2" type="ORF">ACFODU_02430</name>
</gene>
<comment type="caution">
    <text evidence="2">The sequence shown here is derived from an EMBL/GenBank/DDBJ whole genome shotgun (WGS) entry which is preliminary data.</text>
</comment>
<proteinExistence type="predicted"/>